<proteinExistence type="predicted"/>
<dbReference type="Proteomes" id="UP001642540">
    <property type="component" value="Unassembled WGS sequence"/>
</dbReference>
<protein>
    <submittedName>
        <fullName evidence="2">Uncharacterized protein</fullName>
    </submittedName>
</protein>
<sequence length="306" mass="34992">MSTADDSDQRNARLDDNNSQHDSHEDGFNNMMKHLDEDGGQDDVPLEDDPEILKALEDVEQCDDFGPSIVSHVAEAFTKTATRLLSKETAENIKKGIKIPENCKVFRVPKVNPEIWQNLRTRARISDIKLQQVQYSLSASLTTIALMSDEIAKSSRQMPKDIVTKLLKMGMDGANLIGSQMQDLSYRRRQELKPFVNPEYSGMCGAKIPVGEFLFGDNLVETMKSTKTATTVLRQVTTSKQRYRPYPSPQRQFPLNFQRPSTPMRARWNGQQRSNNSYQFSRQAPTSFAPQRFPQMDRNNFRSRHQ</sequence>
<feature type="compositionally biased region" description="Basic and acidic residues" evidence="1">
    <location>
        <begin position="7"/>
        <end position="37"/>
    </location>
</feature>
<gene>
    <name evidence="2" type="ORF">ODALV1_LOCUS4631</name>
</gene>
<keyword evidence="3" id="KW-1185">Reference proteome</keyword>
<feature type="compositionally biased region" description="Polar residues" evidence="1">
    <location>
        <begin position="269"/>
        <end position="289"/>
    </location>
</feature>
<reference evidence="2 3" key="1">
    <citation type="submission" date="2024-08" db="EMBL/GenBank/DDBJ databases">
        <authorList>
            <person name="Cucini C."/>
            <person name="Frati F."/>
        </authorList>
    </citation>
    <scope>NUCLEOTIDE SEQUENCE [LARGE SCALE GENOMIC DNA]</scope>
</reference>
<dbReference type="PANTHER" id="PTHR34239:SF2">
    <property type="entry name" value="TRANSPOSABLE ELEMENT P TRANSPOSASE_THAP9 CONSERVED DOMAIN-CONTAINING PROTEIN"/>
    <property type="match status" value="1"/>
</dbReference>
<evidence type="ECO:0000256" key="1">
    <source>
        <dbReference type="SAM" id="MobiDB-lite"/>
    </source>
</evidence>
<dbReference type="PANTHER" id="PTHR34239">
    <property type="entry name" value="APPLE DOMAIN-CONTAINING PROTEIN"/>
    <property type="match status" value="1"/>
</dbReference>
<feature type="compositionally biased region" description="Polar residues" evidence="1">
    <location>
        <begin position="249"/>
        <end position="261"/>
    </location>
</feature>
<comment type="caution">
    <text evidence="2">The sequence shown here is derived from an EMBL/GenBank/DDBJ whole genome shotgun (WGS) entry which is preliminary data.</text>
</comment>
<feature type="region of interest" description="Disordered" evidence="1">
    <location>
        <begin position="239"/>
        <end position="306"/>
    </location>
</feature>
<feature type="compositionally biased region" description="Acidic residues" evidence="1">
    <location>
        <begin position="38"/>
        <end position="47"/>
    </location>
</feature>
<accession>A0ABP1PZR8</accession>
<dbReference type="EMBL" id="CAXLJM020000014">
    <property type="protein sequence ID" value="CAL8080391.1"/>
    <property type="molecule type" value="Genomic_DNA"/>
</dbReference>
<organism evidence="2 3">
    <name type="scientific">Orchesella dallaii</name>
    <dbReference type="NCBI Taxonomy" id="48710"/>
    <lineage>
        <taxon>Eukaryota</taxon>
        <taxon>Metazoa</taxon>
        <taxon>Ecdysozoa</taxon>
        <taxon>Arthropoda</taxon>
        <taxon>Hexapoda</taxon>
        <taxon>Collembola</taxon>
        <taxon>Entomobryomorpha</taxon>
        <taxon>Entomobryoidea</taxon>
        <taxon>Orchesellidae</taxon>
        <taxon>Orchesellinae</taxon>
        <taxon>Orchesella</taxon>
    </lineage>
</organism>
<evidence type="ECO:0000313" key="3">
    <source>
        <dbReference type="Proteomes" id="UP001642540"/>
    </source>
</evidence>
<evidence type="ECO:0000313" key="2">
    <source>
        <dbReference type="EMBL" id="CAL8080391.1"/>
    </source>
</evidence>
<name>A0ABP1PZR8_9HEXA</name>
<feature type="region of interest" description="Disordered" evidence="1">
    <location>
        <begin position="1"/>
        <end position="47"/>
    </location>
</feature>